<accession>A0A3Q0IWZ4</accession>
<dbReference type="STRING" id="121845.A0A3Q0IWZ4"/>
<dbReference type="InterPro" id="IPR019155">
    <property type="entry name" value="CLEC16A/TT9_N"/>
</dbReference>
<organism evidence="5 6">
    <name type="scientific">Diaphorina citri</name>
    <name type="common">Asian citrus psyllid</name>
    <dbReference type="NCBI Taxonomy" id="121845"/>
    <lineage>
        <taxon>Eukaryota</taxon>
        <taxon>Metazoa</taxon>
        <taxon>Ecdysozoa</taxon>
        <taxon>Arthropoda</taxon>
        <taxon>Hexapoda</taxon>
        <taxon>Insecta</taxon>
        <taxon>Pterygota</taxon>
        <taxon>Neoptera</taxon>
        <taxon>Paraneoptera</taxon>
        <taxon>Hemiptera</taxon>
        <taxon>Sternorrhyncha</taxon>
        <taxon>Psylloidea</taxon>
        <taxon>Psyllidae</taxon>
        <taxon>Diaphorininae</taxon>
        <taxon>Diaphorina</taxon>
    </lineage>
</organism>
<dbReference type="Proteomes" id="UP000079169">
    <property type="component" value="Unplaced"/>
</dbReference>
<dbReference type="GO" id="GO:1901096">
    <property type="term" value="P:regulation of autophagosome maturation"/>
    <property type="evidence" value="ECO:0007669"/>
    <property type="project" value="TreeGrafter"/>
</dbReference>
<dbReference type="InterPro" id="IPR045820">
    <property type="entry name" value="CLEC16A/TT9_C"/>
</dbReference>
<proteinExistence type="inferred from homology"/>
<evidence type="ECO:0000256" key="1">
    <source>
        <dbReference type="ARBA" id="ARBA00006441"/>
    </source>
</evidence>
<evidence type="ECO:0000259" key="3">
    <source>
        <dbReference type="Pfam" id="PF09758"/>
    </source>
</evidence>
<gene>
    <name evidence="6" type="primary">LOC103508557</name>
</gene>
<dbReference type="PANTHER" id="PTHR21481:SF0">
    <property type="entry name" value="PROTEIN CLEC16A"/>
    <property type="match status" value="1"/>
</dbReference>
<dbReference type="InterPro" id="IPR039272">
    <property type="entry name" value="CLEC16A/TT9"/>
</dbReference>
<dbReference type="GeneID" id="103508557"/>
<keyword evidence="5" id="KW-1185">Reference proteome</keyword>
<evidence type="ECO:0000256" key="2">
    <source>
        <dbReference type="ARBA" id="ARBA00023006"/>
    </source>
</evidence>
<dbReference type="GO" id="GO:0016197">
    <property type="term" value="P:endosomal transport"/>
    <property type="evidence" value="ECO:0007669"/>
    <property type="project" value="TreeGrafter"/>
</dbReference>
<dbReference type="GO" id="GO:0006914">
    <property type="term" value="P:autophagy"/>
    <property type="evidence" value="ECO:0007669"/>
    <property type="project" value="UniProtKB-KW"/>
</dbReference>
<dbReference type="Pfam" id="PF09758">
    <property type="entry name" value="FPL"/>
    <property type="match status" value="1"/>
</dbReference>
<dbReference type="PANTHER" id="PTHR21481">
    <property type="entry name" value="PROTEIN CLEC16A"/>
    <property type="match status" value="1"/>
</dbReference>
<evidence type="ECO:0000313" key="6">
    <source>
        <dbReference type="RefSeq" id="XP_026678930.1"/>
    </source>
</evidence>
<feature type="domain" description="FPL" evidence="3">
    <location>
        <begin position="49"/>
        <end position="164"/>
    </location>
</feature>
<evidence type="ECO:0000313" key="5">
    <source>
        <dbReference type="Proteomes" id="UP000079169"/>
    </source>
</evidence>
<keyword evidence="2" id="KW-0072">Autophagy</keyword>
<dbReference type="Pfam" id="PF19439">
    <property type="entry name" value="CLEC16A_C"/>
    <property type="match status" value="1"/>
</dbReference>
<dbReference type="GO" id="GO:0005794">
    <property type="term" value="C:Golgi apparatus"/>
    <property type="evidence" value="ECO:0007669"/>
    <property type="project" value="TreeGrafter"/>
</dbReference>
<protein>
    <submittedName>
        <fullName evidence="6">Protein CLEC16A-like</fullName>
    </submittedName>
</protein>
<reference evidence="6" key="1">
    <citation type="submission" date="2025-08" db="UniProtKB">
        <authorList>
            <consortium name="RefSeq"/>
        </authorList>
    </citation>
    <scope>IDENTIFICATION</scope>
</reference>
<dbReference type="AlphaFoldDB" id="A0A3Q0IWZ4"/>
<dbReference type="GO" id="GO:0007034">
    <property type="term" value="P:vacuolar transport"/>
    <property type="evidence" value="ECO:0007669"/>
    <property type="project" value="TreeGrafter"/>
</dbReference>
<evidence type="ECO:0000259" key="4">
    <source>
        <dbReference type="Pfam" id="PF19439"/>
    </source>
</evidence>
<comment type="similarity">
    <text evidence="1">Belongs to the CLEC16A/gop-1 family.</text>
</comment>
<dbReference type="RefSeq" id="XP_026678930.1">
    <property type="nucleotide sequence ID" value="XM_026823129.1"/>
</dbReference>
<name>A0A3Q0IWZ4_DIACI</name>
<sequence length="382" mass="43448">MFRSRSWFGGGMWKPKNPHSLETLKYLYNVLSKNQTVSESNRGLLVESLRSIAEILIWGDQNDSSVFDFFLEKNMLSFFLNILKQRCGSYVCVQLLQTLNILFENIRNETSLYYLLSNNHVNSIIVHKFDFSDEEVMAYYISFLKTLSLKLNSHTIHFFYNEVSMNKETSKVFLYYEVVLVDSGRIHRENASIVRTTPGIFLETIVSTLVCFENDYTALFSLCLLYAIAINKGVGTELTQSILAPATDSASDKPSYNSSLVDKLIDIVTLSCQPGCRVRLVTLEVTILLLKKLVVRDQTSILSDAHLAAIVNAKEESTSLLRNFYKSEDIFLDMFQFEYDQIQKKPLNVEYLMMDSKMLLPPAGTPLTGNNPLTALTGNEIT</sequence>
<dbReference type="KEGG" id="dci:103508557"/>
<dbReference type="GO" id="GO:0005770">
    <property type="term" value="C:late endosome"/>
    <property type="evidence" value="ECO:0007669"/>
    <property type="project" value="TreeGrafter"/>
</dbReference>
<dbReference type="PaxDb" id="121845-A0A3Q0IWZ4"/>
<feature type="domain" description="CLEC16A/TT9 C-terminal" evidence="4">
    <location>
        <begin position="201"/>
        <end position="370"/>
    </location>
</feature>